<evidence type="ECO:0000256" key="5">
    <source>
        <dbReference type="ARBA" id="ARBA00023306"/>
    </source>
</evidence>
<evidence type="ECO:0000313" key="8">
    <source>
        <dbReference type="EMBL" id="KAH6592819.1"/>
    </source>
</evidence>
<evidence type="ECO:0000256" key="2">
    <source>
        <dbReference type="ARBA" id="ARBA00022618"/>
    </source>
</evidence>
<feature type="domain" description="Anaphase-promoting complex subunit 4-like WD40" evidence="6">
    <location>
        <begin position="22"/>
        <end position="91"/>
    </location>
</feature>
<dbReference type="InterPro" id="IPR024789">
    <property type="entry name" value="APC4"/>
</dbReference>
<evidence type="ECO:0000256" key="1">
    <source>
        <dbReference type="ARBA" id="ARBA00016067"/>
    </source>
</evidence>
<dbReference type="InterPro" id="IPR015943">
    <property type="entry name" value="WD40/YVTN_repeat-like_dom_sf"/>
</dbReference>
<dbReference type="InterPro" id="IPR024790">
    <property type="entry name" value="APC4_long_dom"/>
</dbReference>
<dbReference type="PANTHER" id="PTHR13260">
    <property type="entry name" value="ANAPHASE PROMOTING COMPLEX SUBUNIT 4 APC4"/>
    <property type="match status" value="1"/>
</dbReference>
<evidence type="ECO:0000259" key="7">
    <source>
        <dbReference type="Pfam" id="PF12896"/>
    </source>
</evidence>
<sequence>MVHLSAECFGSSKGFHNNIRCLQWCPKKDVVAFLDIHGELQVLRIWELVRKWSPKETSNADMVVWSPEGTSLTAINSATGLVSTFEVEARVSHTLHLELRPEEKIVSCRWDADPSQKISASRTNVRLLLNATPRTDSHPALLSHNQPISLLTITTNFARAIAVLNGCFIISDTTINIYEYYHNSKVAEVCGIFSWIDYDFGRSLTIHSIVKEYNTDKLQLASSAFYNAASIYPDLGNISVLIDQLQRLISTMRNHVEMFEKNLDTFQGAQQEASTEISSALRVHGSGLSPAEFLKKLLLGWSNIDILSQLASDSPKKRLKRALNGATLSSSSAALHFVTGKAAGEDAIYILGELHGITLRSAWRQRMSQSDDIRVISDSLVASLGQISLLKRKLDKESAEFTSFLKWVFAATDENSGGEYQAPSEMHSIIARLLCKSTIFKSSSQLGTNNSPQIQTIRQSVDMLSQKLTNMELLRLHPDNLYTTTISQHDKLEVLATSPDYCLARAMNIYHLVRLIEPDKEYRQFCLHMNGNSVGILSILLHKTMLLCLFRQDTCTADVDDQDSHQYGVGYIQISDIPLNGQVNSNEDTIAKVQLMPLYSCEAGICPTAMQISSTSNLLSLSSEREIIVVLLLDELDDD</sequence>
<name>A0ABQ8F5X9_9FUNG</name>
<dbReference type="PANTHER" id="PTHR13260:SF0">
    <property type="entry name" value="ANAPHASE-PROMOTING COMPLEX SUBUNIT 4"/>
    <property type="match status" value="1"/>
</dbReference>
<dbReference type="Gene3D" id="2.130.10.10">
    <property type="entry name" value="YVTN repeat-like/Quinoprotein amine dehydrogenase"/>
    <property type="match status" value="1"/>
</dbReference>
<accession>A0ABQ8F5X9</accession>
<dbReference type="InterPro" id="IPR024977">
    <property type="entry name" value="Apc4-like_WD40_dom"/>
</dbReference>
<protein>
    <recommendedName>
        <fullName evidence="1">Anaphase-promoting complex subunit 4</fullName>
    </recommendedName>
</protein>
<feature type="domain" description="Anaphase-promoting complex subunit 4 long" evidence="7">
    <location>
        <begin position="234"/>
        <end position="411"/>
    </location>
</feature>
<keyword evidence="5" id="KW-0131">Cell cycle</keyword>
<keyword evidence="2" id="KW-0132">Cell division</keyword>
<dbReference type="Pfam" id="PF12896">
    <property type="entry name" value="ANAPC4"/>
    <property type="match status" value="1"/>
</dbReference>
<evidence type="ECO:0000313" key="9">
    <source>
        <dbReference type="Proteomes" id="UP001648503"/>
    </source>
</evidence>
<proteinExistence type="predicted"/>
<dbReference type="Proteomes" id="UP001648503">
    <property type="component" value="Unassembled WGS sequence"/>
</dbReference>
<keyword evidence="3" id="KW-0498">Mitosis</keyword>
<keyword evidence="9" id="KW-1185">Reference proteome</keyword>
<evidence type="ECO:0000259" key="6">
    <source>
        <dbReference type="Pfam" id="PF12894"/>
    </source>
</evidence>
<keyword evidence="4" id="KW-0833">Ubl conjugation pathway</keyword>
<dbReference type="SUPFAM" id="SSF117289">
    <property type="entry name" value="Nucleoporin domain"/>
    <property type="match status" value="1"/>
</dbReference>
<gene>
    <name evidence="8" type="ORF">BASA50_007870</name>
</gene>
<comment type="caution">
    <text evidence="8">The sequence shown here is derived from an EMBL/GenBank/DDBJ whole genome shotgun (WGS) entry which is preliminary data.</text>
</comment>
<evidence type="ECO:0000256" key="4">
    <source>
        <dbReference type="ARBA" id="ARBA00022786"/>
    </source>
</evidence>
<evidence type="ECO:0000256" key="3">
    <source>
        <dbReference type="ARBA" id="ARBA00022776"/>
    </source>
</evidence>
<dbReference type="Pfam" id="PF12894">
    <property type="entry name" value="ANAPC4_WD40"/>
    <property type="match status" value="1"/>
</dbReference>
<reference evidence="8 9" key="1">
    <citation type="submission" date="2021-02" db="EMBL/GenBank/DDBJ databases">
        <title>Variation within the Batrachochytrium salamandrivorans European outbreak.</title>
        <authorList>
            <person name="Kelly M."/>
            <person name="Pasmans F."/>
            <person name="Shea T.P."/>
            <person name="Munoz J.F."/>
            <person name="Carranza S."/>
            <person name="Cuomo C.A."/>
            <person name="Martel A."/>
        </authorList>
    </citation>
    <scope>NUCLEOTIDE SEQUENCE [LARGE SCALE GENOMIC DNA]</scope>
    <source>
        <strain evidence="8 9">AMFP18/2</strain>
    </source>
</reference>
<dbReference type="EMBL" id="JAFCIX010000371">
    <property type="protein sequence ID" value="KAH6592819.1"/>
    <property type="molecule type" value="Genomic_DNA"/>
</dbReference>
<organism evidence="8 9">
    <name type="scientific">Batrachochytrium salamandrivorans</name>
    <dbReference type="NCBI Taxonomy" id="1357716"/>
    <lineage>
        <taxon>Eukaryota</taxon>
        <taxon>Fungi</taxon>
        <taxon>Fungi incertae sedis</taxon>
        <taxon>Chytridiomycota</taxon>
        <taxon>Chytridiomycota incertae sedis</taxon>
        <taxon>Chytridiomycetes</taxon>
        <taxon>Rhizophydiales</taxon>
        <taxon>Rhizophydiales incertae sedis</taxon>
        <taxon>Batrachochytrium</taxon>
    </lineage>
</organism>